<evidence type="ECO:0000313" key="3">
    <source>
        <dbReference type="Proteomes" id="UP000583944"/>
    </source>
</evidence>
<protein>
    <recommendedName>
        <fullName evidence="4">Mucin TcMUC</fullName>
    </recommendedName>
</protein>
<keyword evidence="1" id="KW-0472">Membrane</keyword>
<reference evidence="2 3" key="1">
    <citation type="journal article" date="2019" name="Genome Biol. Evol.">
        <title>Nanopore Sequencing Significantly Improves Genome Assembly of the Protozoan Parasite Trypanosoma cruzi.</title>
        <authorList>
            <person name="Diaz-Viraque F."/>
            <person name="Pita S."/>
            <person name="Greif G."/>
            <person name="de Souza R.C.M."/>
            <person name="Iraola G."/>
            <person name="Robello C."/>
        </authorList>
    </citation>
    <scope>NUCLEOTIDE SEQUENCE [LARGE SCALE GENOMIC DNA]</scope>
    <source>
        <strain evidence="2 3">Berenice</strain>
    </source>
</reference>
<evidence type="ECO:0008006" key="4">
    <source>
        <dbReference type="Google" id="ProtNLM"/>
    </source>
</evidence>
<accession>A0A7J6XT40</accession>
<keyword evidence="1" id="KW-0812">Transmembrane</keyword>
<sequence>MPSSLGIWTATVWNNPRLHDGSFAKEYLPLLYGRLLQYSLVIITVSNKNRITICFLMDIGCTSCGPTIHVVCGDLPFLLLLCFCVAVVAAPPLVCVCTLREGCRHDGPLSPYVHAVEPCVPLLFASPSSICVLVLRQGCVCVCLLPWIGVCVVRGVRRTVHAWLLPSPHVVCPLCVSAAPLVSPVALHVPHCADQLHTTERPHSR</sequence>
<dbReference type="AlphaFoldDB" id="A0A7J6XT40"/>
<organism evidence="2 3">
    <name type="scientific">Trypanosoma cruzi</name>
    <dbReference type="NCBI Taxonomy" id="5693"/>
    <lineage>
        <taxon>Eukaryota</taxon>
        <taxon>Discoba</taxon>
        <taxon>Euglenozoa</taxon>
        <taxon>Kinetoplastea</taxon>
        <taxon>Metakinetoplastina</taxon>
        <taxon>Trypanosomatida</taxon>
        <taxon>Trypanosomatidae</taxon>
        <taxon>Trypanosoma</taxon>
        <taxon>Schizotrypanum</taxon>
    </lineage>
</organism>
<feature type="transmembrane region" description="Helical" evidence="1">
    <location>
        <begin position="77"/>
        <end position="99"/>
    </location>
</feature>
<proteinExistence type="predicted"/>
<evidence type="ECO:0000256" key="1">
    <source>
        <dbReference type="SAM" id="Phobius"/>
    </source>
</evidence>
<keyword evidence="1" id="KW-1133">Transmembrane helix</keyword>
<dbReference type="EMBL" id="JABDHM010000148">
    <property type="protein sequence ID" value="KAF5217190.1"/>
    <property type="molecule type" value="Genomic_DNA"/>
</dbReference>
<comment type="caution">
    <text evidence="2">The sequence shown here is derived from an EMBL/GenBank/DDBJ whole genome shotgun (WGS) entry which is preliminary data.</text>
</comment>
<dbReference type="VEuPathDB" id="TriTrypDB:ECC02_009959"/>
<name>A0A7J6XT40_TRYCR</name>
<evidence type="ECO:0000313" key="2">
    <source>
        <dbReference type="EMBL" id="KAF5217190.1"/>
    </source>
</evidence>
<dbReference type="Proteomes" id="UP000583944">
    <property type="component" value="Unassembled WGS sequence"/>
</dbReference>
<gene>
    <name evidence="2" type="ORF">ECC02_009959</name>
</gene>